<evidence type="ECO:0000256" key="1">
    <source>
        <dbReference type="ARBA" id="ARBA00004651"/>
    </source>
</evidence>
<dbReference type="PANTHER" id="PTHR33281">
    <property type="entry name" value="UPF0187 PROTEIN YNEE"/>
    <property type="match status" value="1"/>
</dbReference>
<dbReference type="Proteomes" id="UP000626109">
    <property type="component" value="Unassembled WGS sequence"/>
</dbReference>
<keyword evidence="7" id="KW-0472">Membrane</keyword>
<evidence type="ECO:0000256" key="5">
    <source>
        <dbReference type="ARBA" id="ARBA00022989"/>
    </source>
</evidence>
<dbReference type="EMBL" id="CAJNNW010027806">
    <property type="protein sequence ID" value="CAE8693184.1"/>
    <property type="molecule type" value="Genomic_DNA"/>
</dbReference>
<evidence type="ECO:0008006" key="10">
    <source>
        <dbReference type="Google" id="ProtNLM"/>
    </source>
</evidence>
<evidence type="ECO:0000256" key="3">
    <source>
        <dbReference type="ARBA" id="ARBA00022475"/>
    </source>
</evidence>
<keyword evidence="5" id="KW-1133">Transmembrane helix</keyword>
<evidence type="ECO:0000256" key="6">
    <source>
        <dbReference type="ARBA" id="ARBA00023065"/>
    </source>
</evidence>
<gene>
    <name evidence="8" type="ORF">PGLA2088_LOCUS28272</name>
</gene>
<evidence type="ECO:0000256" key="4">
    <source>
        <dbReference type="ARBA" id="ARBA00022692"/>
    </source>
</evidence>
<name>A0A813JZI3_POLGL</name>
<keyword evidence="3" id="KW-1003">Cell membrane</keyword>
<accession>A0A813JZI3</accession>
<dbReference type="GO" id="GO:0005254">
    <property type="term" value="F:chloride channel activity"/>
    <property type="evidence" value="ECO:0007669"/>
    <property type="project" value="InterPro"/>
</dbReference>
<dbReference type="Pfam" id="PF25539">
    <property type="entry name" value="Bestrophin_2"/>
    <property type="match status" value="1"/>
</dbReference>
<dbReference type="AlphaFoldDB" id="A0A813JZI3"/>
<protein>
    <recommendedName>
        <fullName evidence="10">Bestrophin homolog</fullName>
    </recommendedName>
</protein>
<sequence>IIGASTTDAEIRAATSWALRAELQQIWDMADKEDRGFVQRLMADEVGNRPLHVLHELGHINAQVFCKPSLGGLDGPAGTEIDRSLSRFQDVLGACEKILRTPIYTPYTRFTSRYLWLWCNALPLAMFPIVGPAGTVPVSLIISFFMLGIEDIGSRVEQPFNVMPLWQYCQTVDQSCIQLVRHNEILLNKPRAASSLCDDYSDYDVSEFTNVNSDSLRSFSDPL</sequence>
<keyword evidence="6" id="KW-0406">Ion transport</keyword>
<keyword evidence="4" id="KW-0812">Transmembrane</keyword>
<dbReference type="GO" id="GO:0005886">
    <property type="term" value="C:plasma membrane"/>
    <property type="evidence" value="ECO:0007669"/>
    <property type="project" value="UniProtKB-SubCell"/>
</dbReference>
<organism evidence="8 9">
    <name type="scientific">Polarella glacialis</name>
    <name type="common">Dinoflagellate</name>
    <dbReference type="NCBI Taxonomy" id="89957"/>
    <lineage>
        <taxon>Eukaryota</taxon>
        <taxon>Sar</taxon>
        <taxon>Alveolata</taxon>
        <taxon>Dinophyceae</taxon>
        <taxon>Suessiales</taxon>
        <taxon>Suessiaceae</taxon>
        <taxon>Polarella</taxon>
    </lineage>
</organism>
<evidence type="ECO:0000313" key="8">
    <source>
        <dbReference type="EMBL" id="CAE8693184.1"/>
    </source>
</evidence>
<reference evidence="8" key="1">
    <citation type="submission" date="2021-02" db="EMBL/GenBank/DDBJ databases">
        <authorList>
            <person name="Dougan E. K."/>
            <person name="Rhodes N."/>
            <person name="Thang M."/>
            <person name="Chan C."/>
        </authorList>
    </citation>
    <scope>NUCLEOTIDE SEQUENCE</scope>
</reference>
<dbReference type="PANTHER" id="PTHR33281:SF19">
    <property type="entry name" value="VOLTAGE-DEPENDENT ANION CHANNEL-FORMING PROTEIN YNEE"/>
    <property type="match status" value="1"/>
</dbReference>
<evidence type="ECO:0000256" key="2">
    <source>
        <dbReference type="ARBA" id="ARBA00022448"/>
    </source>
</evidence>
<evidence type="ECO:0000256" key="7">
    <source>
        <dbReference type="ARBA" id="ARBA00023136"/>
    </source>
</evidence>
<keyword evidence="2" id="KW-0813">Transport</keyword>
<comment type="caution">
    <text evidence="8">The sequence shown here is derived from an EMBL/GenBank/DDBJ whole genome shotgun (WGS) entry which is preliminary data.</text>
</comment>
<dbReference type="InterPro" id="IPR044669">
    <property type="entry name" value="YneE/VCCN1/2-like"/>
</dbReference>
<evidence type="ECO:0000313" key="9">
    <source>
        <dbReference type="Proteomes" id="UP000626109"/>
    </source>
</evidence>
<feature type="non-terminal residue" evidence="8">
    <location>
        <position position="223"/>
    </location>
</feature>
<proteinExistence type="predicted"/>
<comment type="subcellular location">
    <subcellularLocation>
        <location evidence="1">Cell membrane</location>
        <topology evidence="1">Multi-pass membrane protein</topology>
    </subcellularLocation>
</comment>